<feature type="compositionally biased region" description="Acidic residues" evidence="1">
    <location>
        <begin position="174"/>
        <end position="190"/>
    </location>
</feature>
<dbReference type="EMBL" id="CAXLJM020000016">
    <property type="protein sequence ID" value="CAL8082872.1"/>
    <property type="molecule type" value="Genomic_DNA"/>
</dbReference>
<evidence type="ECO:0000313" key="2">
    <source>
        <dbReference type="EMBL" id="CAL8082872.1"/>
    </source>
</evidence>
<sequence>MAFNIQIPGSIDFTKCKFTEKPSTTKVNQRSCYSYQEKLSQVTNPLCLHNDVIYPSAMAAATQFTADSNNSGTLAVGCKGHQIDNEFPLESRTPFALPLVMYPLPIGVKNRRCHHEIDLCSLPVLNWEAYVKDVKTSLTISLPIVAPKLYGRKIQRDKKSGVGQQCQEEQMVREDEEEKEDSSCAEDMESDANTCTNRGRRKNKNDKIKPKEFKTKIAEVDQSSFPKLMRLRHALIDSEKHVINPEETEEDRKKRFDKIHSLMMGHGAVGDDDNKNDKPANSFEYEVRELKRKKLPVISLYKMQNRPKLIIEGTWNHLYGGLGGACCFVKTGSSTNSCEKFYVFVGKGSQLRAVKLKTSSQASMFKYTIDSVWEESSNDVPSNAGNRGDSEPFSDLIFQIVPTRTNDILGVRRGKSINIYSTEETAPYLLESVSNTLYGTNEYYPDSFPKNMAVGLIKDPLLLGLDFSPTCSSECITMDENWVVRICDFTQGSTNSLFAVPRDPSSKSHGTDYPTFQLNNAAGVSYAHVGKLFYAWGSSVVYLGDQRSTSSSSHFLPLFDLQKNIYSQALTDQNFFHTNPAFLNEYVSCLKKSSREMYYYVGTTSKIYLMDMRVPSHPVIKISHGMQAPLTYLDTYSDENFEIVVGGSQRVPETVALATDHAHVHCYDRPGCTSKNPILHCYPRHLSNSREYFDVMTKYGHGFSMPVDQSHVKNRHYAWTTGLSLWPSRSSGNPRIPRGVIVVTSNNFGDIFWQEWDQKPVPSHKKTDVEEIRLQSFVSGWKKAMTPNISIFDKPKPSCNTRTFVDCSLMMDTLAKEIERLSKIRDSPFDCFKPNQLQYDRNLRNMLSTEELMFKLRKYKGDKAQAVVDVWTEQSQTCDSEDMEPVEIKEEPQEMIWSSSSSINTIHDMDATHGLAENVLNCSILEDDEESGALEIVNDSSFKRSSSNRSTELPVTFQPEEELITGDIYDSDDARDIDEVFESSQPCNVPENERQHSQSSICRTNVVNPEIVNELPNSNMPIMEDEDKLFMTDYQQRVDDYKESLQFETDYGYSQYHESPSDTHTFGIFPDFQDSQASSCPASAQSKQSSVSYQWKKSSKRKKSGFL</sequence>
<organism evidence="2 3">
    <name type="scientific">Orchesella dallaii</name>
    <dbReference type="NCBI Taxonomy" id="48710"/>
    <lineage>
        <taxon>Eukaryota</taxon>
        <taxon>Metazoa</taxon>
        <taxon>Ecdysozoa</taxon>
        <taxon>Arthropoda</taxon>
        <taxon>Hexapoda</taxon>
        <taxon>Collembola</taxon>
        <taxon>Entomobryomorpha</taxon>
        <taxon>Entomobryoidea</taxon>
        <taxon>Orchesellidae</taxon>
        <taxon>Orchesellinae</taxon>
        <taxon>Orchesella</taxon>
    </lineage>
</organism>
<reference evidence="2 3" key="1">
    <citation type="submission" date="2024-08" db="EMBL/GenBank/DDBJ databases">
        <authorList>
            <person name="Cucini C."/>
            <person name="Frati F."/>
        </authorList>
    </citation>
    <scope>NUCLEOTIDE SEQUENCE [LARGE SCALE GENOMIC DNA]</scope>
</reference>
<feature type="region of interest" description="Disordered" evidence="1">
    <location>
        <begin position="157"/>
        <end position="210"/>
    </location>
</feature>
<accession>A0ABP1Q2C4</accession>
<protein>
    <recommendedName>
        <fullName evidence="4">TATA box-binding protein-associated factor RNA polymerase I subunit C</fullName>
    </recommendedName>
</protein>
<evidence type="ECO:0008006" key="4">
    <source>
        <dbReference type="Google" id="ProtNLM"/>
    </source>
</evidence>
<feature type="compositionally biased region" description="Low complexity" evidence="1">
    <location>
        <begin position="1075"/>
        <end position="1090"/>
    </location>
</feature>
<feature type="compositionally biased region" description="Basic residues" evidence="1">
    <location>
        <begin position="1097"/>
        <end position="1107"/>
    </location>
</feature>
<feature type="region of interest" description="Disordered" evidence="1">
    <location>
        <begin position="1075"/>
        <end position="1107"/>
    </location>
</feature>
<evidence type="ECO:0000256" key="1">
    <source>
        <dbReference type="SAM" id="MobiDB-lite"/>
    </source>
</evidence>
<gene>
    <name evidence="2" type="ORF">ODALV1_LOCUS5337</name>
</gene>
<keyword evidence="3" id="KW-1185">Reference proteome</keyword>
<proteinExistence type="predicted"/>
<dbReference type="Proteomes" id="UP001642540">
    <property type="component" value="Unassembled WGS sequence"/>
</dbReference>
<name>A0ABP1Q2C4_9HEXA</name>
<evidence type="ECO:0000313" key="3">
    <source>
        <dbReference type="Proteomes" id="UP001642540"/>
    </source>
</evidence>
<comment type="caution">
    <text evidence="2">The sequence shown here is derived from an EMBL/GenBank/DDBJ whole genome shotgun (WGS) entry which is preliminary data.</text>
</comment>